<proteinExistence type="predicted"/>
<dbReference type="InterPro" id="IPR000073">
    <property type="entry name" value="AB_hydrolase_1"/>
</dbReference>
<dbReference type="Pfam" id="PF12697">
    <property type="entry name" value="Abhydrolase_6"/>
    <property type="match status" value="1"/>
</dbReference>
<keyword evidence="1 3" id="KW-0378">Hydrolase</keyword>
<evidence type="ECO:0000259" key="2">
    <source>
        <dbReference type="Pfam" id="PF12697"/>
    </source>
</evidence>
<dbReference type="AlphaFoldDB" id="A0A5C4V9T7"/>
<protein>
    <submittedName>
        <fullName evidence="3">Alpha/beta fold hydrolase</fullName>
    </submittedName>
</protein>
<dbReference type="PANTHER" id="PTHR48081:SF33">
    <property type="entry name" value="KYNURENINE FORMAMIDASE"/>
    <property type="match status" value="1"/>
</dbReference>
<dbReference type="InterPro" id="IPR050300">
    <property type="entry name" value="GDXG_lipolytic_enzyme"/>
</dbReference>
<feature type="domain" description="AB hydrolase-1" evidence="2">
    <location>
        <begin position="51"/>
        <end position="156"/>
    </location>
</feature>
<dbReference type="EMBL" id="VDGT01000004">
    <property type="protein sequence ID" value="TNM32315.1"/>
    <property type="molecule type" value="Genomic_DNA"/>
</dbReference>
<dbReference type="RefSeq" id="WP_139642218.1">
    <property type="nucleotide sequence ID" value="NZ_BAAAZS010000142.1"/>
</dbReference>
<dbReference type="Gene3D" id="3.40.50.1820">
    <property type="entry name" value="alpha/beta hydrolase"/>
    <property type="match status" value="1"/>
</dbReference>
<evidence type="ECO:0000313" key="4">
    <source>
        <dbReference type="Proteomes" id="UP000311713"/>
    </source>
</evidence>
<reference evidence="3 4" key="1">
    <citation type="submission" date="2019-06" db="EMBL/GenBank/DDBJ databases">
        <title>Draft genome of Streptomyces sedi sp. JCM16909.</title>
        <authorList>
            <person name="Klykleung N."/>
            <person name="Tanasupawat S."/>
            <person name="Kudo T."/>
            <person name="Yuki M."/>
            <person name="Ohkuma M."/>
        </authorList>
    </citation>
    <scope>NUCLEOTIDE SEQUENCE [LARGE SCALE GENOMIC DNA]</scope>
    <source>
        <strain evidence="3 4">JCM 16909</strain>
    </source>
</reference>
<dbReference type="InterPro" id="IPR029058">
    <property type="entry name" value="AB_hydrolase_fold"/>
</dbReference>
<dbReference type="SUPFAM" id="SSF53474">
    <property type="entry name" value="alpha/beta-Hydrolases"/>
    <property type="match status" value="1"/>
</dbReference>
<dbReference type="GO" id="GO:0016787">
    <property type="term" value="F:hydrolase activity"/>
    <property type="evidence" value="ECO:0007669"/>
    <property type="project" value="UniProtKB-KW"/>
</dbReference>
<organism evidence="3 4">
    <name type="scientific">Streptomyces sedi</name>
    <dbReference type="NCBI Taxonomy" id="555059"/>
    <lineage>
        <taxon>Bacteria</taxon>
        <taxon>Bacillati</taxon>
        <taxon>Actinomycetota</taxon>
        <taxon>Actinomycetes</taxon>
        <taxon>Kitasatosporales</taxon>
        <taxon>Streptomycetaceae</taxon>
        <taxon>Streptomyces</taxon>
    </lineage>
</organism>
<gene>
    <name evidence="3" type="ORF">FH715_07985</name>
</gene>
<sequence>MTGGAPESGVDAVEMAALLAPFDPVAPEATVRYGDHPAHLVDLHGPGDPAVVVLHGGFWREAFDRSHLTPFARALAARGVAVAVPEFRRVGGGGGWPATGRDVRAALEALPGERPVVLVGHSAGGQLALVAADHPRVGEVFGVAAVSDLARAVELDLGRGATTAYLEGAEGGLDAALEAADPFRRPSPPVPVTLVHGAEDGQVPAELSRRFAERHGAGLALLPGVGHYAPMVPALAAGTWLLDRLARAAAAGCEPRCPAGRAERAD</sequence>
<dbReference type="PANTHER" id="PTHR48081">
    <property type="entry name" value="AB HYDROLASE SUPERFAMILY PROTEIN C4A8.06C"/>
    <property type="match status" value="1"/>
</dbReference>
<keyword evidence="4" id="KW-1185">Reference proteome</keyword>
<dbReference type="OrthoDB" id="255603at2"/>
<evidence type="ECO:0000256" key="1">
    <source>
        <dbReference type="ARBA" id="ARBA00022801"/>
    </source>
</evidence>
<evidence type="ECO:0000313" key="3">
    <source>
        <dbReference type="EMBL" id="TNM32315.1"/>
    </source>
</evidence>
<accession>A0A5C4V9T7</accession>
<name>A0A5C4V9T7_9ACTN</name>
<dbReference type="Proteomes" id="UP000311713">
    <property type="component" value="Unassembled WGS sequence"/>
</dbReference>
<comment type="caution">
    <text evidence="3">The sequence shown here is derived from an EMBL/GenBank/DDBJ whole genome shotgun (WGS) entry which is preliminary data.</text>
</comment>